<dbReference type="GO" id="GO:0008270">
    <property type="term" value="F:zinc ion binding"/>
    <property type="evidence" value="ECO:0007669"/>
    <property type="project" value="UniProtKB-UniRule"/>
</dbReference>
<keyword evidence="7 8" id="KW-0067">ATP-binding</keyword>
<feature type="binding site" evidence="8">
    <location>
        <position position="130"/>
    </location>
    <ligand>
        <name>Zn(2+)</name>
        <dbReference type="ChEBI" id="CHEBI:29105"/>
        <note>structural</note>
    </ligand>
</feature>
<feature type="binding site" evidence="8">
    <location>
        <begin position="136"/>
        <end position="137"/>
    </location>
    <ligand>
        <name>ATP</name>
        <dbReference type="ChEBI" id="CHEBI:30616"/>
    </ligand>
</feature>
<dbReference type="RefSeq" id="WP_031575479.1">
    <property type="nucleotide sequence ID" value="NZ_DAMANS010000024.1"/>
</dbReference>
<dbReference type="PROSITE" id="PS00113">
    <property type="entry name" value="ADENYLATE_KINASE"/>
    <property type="match status" value="1"/>
</dbReference>
<evidence type="ECO:0000313" key="13">
    <source>
        <dbReference type="Proteomes" id="UP000183255"/>
    </source>
</evidence>
<dbReference type="PRINTS" id="PR00094">
    <property type="entry name" value="ADENYLTKNASE"/>
</dbReference>
<gene>
    <name evidence="8" type="primary">adk</name>
    <name evidence="12" type="ORF">SAMN05421804_10361</name>
</gene>
<keyword evidence="8" id="KW-0963">Cytoplasm</keyword>
<evidence type="ECO:0000259" key="11">
    <source>
        <dbReference type="Pfam" id="PF05191"/>
    </source>
</evidence>
<feature type="binding site" evidence="8">
    <location>
        <position position="160"/>
    </location>
    <ligand>
        <name>AMP</name>
        <dbReference type="ChEBI" id="CHEBI:456215"/>
    </ligand>
</feature>
<dbReference type="NCBIfam" id="NF001380">
    <property type="entry name" value="PRK00279.1-2"/>
    <property type="match status" value="1"/>
</dbReference>
<dbReference type="GO" id="GO:0005737">
    <property type="term" value="C:cytoplasm"/>
    <property type="evidence" value="ECO:0007669"/>
    <property type="project" value="UniProtKB-SubCell"/>
</dbReference>
<feature type="domain" description="Adenylate kinase active site lid" evidence="11">
    <location>
        <begin position="127"/>
        <end position="162"/>
    </location>
</feature>
<comment type="function">
    <text evidence="8">Catalyzes the reversible transfer of the terminal phosphate group between ATP and AMP. Plays an important role in cellular energy homeostasis and in adenine nucleotide metabolism.</text>
</comment>
<evidence type="ECO:0000256" key="10">
    <source>
        <dbReference type="RuleBase" id="RU003331"/>
    </source>
</evidence>
<name>A0A1G8LEH8_9CLOT</name>
<feature type="binding site" evidence="8">
    <location>
        <position position="153"/>
    </location>
    <ligand>
        <name>Zn(2+)</name>
        <dbReference type="ChEBI" id="CHEBI:29105"/>
        <note>structural</note>
    </ligand>
</feature>
<feature type="binding site" evidence="8">
    <location>
        <position position="127"/>
    </location>
    <ligand>
        <name>ATP</name>
        <dbReference type="ChEBI" id="CHEBI:30616"/>
    </ligand>
</feature>
<dbReference type="InterPro" id="IPR027417">
    <property type="entry name" value="P-loop_NTPase"/>
</dbReference>
<sequence length="216" mass="24271">MRIVLLGPPGAGKGTQAKIISKVLSVPHISTGDIFMKNIREETELGIKAKEYIHKGLLVPDEVTIGLVERRLEEKDAGEGYLLDGFPRTLHQGEALLSHLETSHKMLDAVVFFDVPHEELLLRMEGRRVCSSCGASYHLTFNPPKKKEVCDLCSGPLIVRKDDTKESVEERLRVYESETKLLVHFFELKGLLRKVDGTKEIDEVTKDVLEALQIKV</sequence>
<keyword evidence="1 8" id="KW-0808">Transferase</keyword>
<dbReference type="NCBIfam" id="NF001381">
    <property type="entry name" value="PRK00279.1-3"/>
    <property type="match status" value="1"/>
</dbReference>
<feature type="region of interest" description="LID" evidence="8">
    <location>
        <begin position="126"/>
        <end position="163"/>
    </location>
</feature>
<feature type="binding site" evidence="8">
    <location>
        <begin position="85"/>
        <end position="88"/>
    </location>
    <ligand>
        <name>AMP</name>
        <dbReference type="ChEBI" id="CHEBI:456215"/>
    </ligand>
</feature>
<dbReference type="InterPro" id="IPR007862">
    <property type="entry name" value="Adenylate_kinase_lid-dom"/>
</dbReference>
<comment type="domain">
    <text evidence="8">Consists of three domains, a large central CORE domain and two small peripheral domains, NMPbind and LID, which undergo movements during catalysis. The LID domain closes over the site of phosphoryl transfer upon ATP binding. Assembling and dissambling the active center during each catalytic cycle provides an effective means to prevent ATP hydrolysis. Some bacteria have evolved a zinc-coordinating structure that stabilizes the LID domain.</text>
</comment>
<dbReference type="Proteomes" id="UP000183255">
    <property type="component" value="Unassembled WGS sequence"/>
</dbReference>
<feature type="binding site" evidence="8">
    <location>
        <begin position="57"/>
        <end position="59"/>
    </location>
    <ligand>
        <name>AMP</name>
        <dbReference type="ChEBI" id="CHEBI:456215"/>
    </ligand>
</feature>
<dbReference type="SUPFAM" id="SSF52540">
    <property type="entry name" value="P-loop containing nucleoside triphosphate hydrolases"/>
    <property type="match status" value="1"/>
</dbReference>
<keyword evidence="3 8" id="KW-0545">Nucleotide biosynthesis</keyword>
<feature type="region of interest" description="NMP" evidence="8">
    <location>
        <begin position="30"/>
        <end position="59"/>
    </location>
</feature>
<dbReference type="GO" id="GO:0004017">
    <property type="term" value="F:AMP kinase activity"/>
    <property type="evidence" value="ECO:0007669"/>
    <property type="project" value="UniProtKB-UniRule"/>
</dbReference>
<proteinExistence type="inferred from homology"/>
<evidence type="ECO:0000256" key="1">
    <source>
        <dbReference type="ARBA" id="ARBA00022679"/>
    </source>
</evidence>
<organism evidence="12 13">
    <name type="scientific">Proteiniclasticum ruminis</name>
    <dbReference type="NCBI Taxonomy" id="398199"/>
    <lineage>
        <taxon>Bacteria</taxon>
        <taxon>Bacillati</taxon>
        <taxon>Bacillota</taxon>
        <taxon>Clostridia</taxon>
        <taxon>Eubacteriales</taxon>
        <taxon>Clostridiaceae</taxon>
        <taxon>Proteiniclasticum</taxon>
    </lineage>
</organism>
<evidence type="ECO:0000256" key="2">
    <source>
        <dbReference type="ARBA" id="ARBA00022723"/>
    </source>
</evidence>
<comment type="catalytic activity">
    <reaction evidence="8 10">
        <text>AMP + ATP = 2 ADP</text>
        <dbReference type="Rhea" id="RHEA:12973"/>
        <dbReference type="ChEBI" id="CHEBI:30616"/>
        <dbReference type="ChEBI" id="CHEBI:456215"/>
        <dbReference type="ChEBI" id="CHEBI:456216"/>
        <dbReference type="EC" id="2.7.4.3"/>
    </reaction>
</comment>
<dbReference type="EMBL" id="FNDZ01000003">
    <property type="protein sequence ID" value="SDI54104.1"/>
    <property type="molecule type" value="Genomic_DNA"/>
</dbReference>
<comment type="subcellular location">
    <subcellularLocation>
        <location evidence="8 10">Cytoplasm</location>
    </subcellularLocation>
</comment>
<evidence type="ECO:0000256" key="9">
    <source>
        <dbReference type="RuleBase" id="RU003330"/>
    </source>
</evidence>
<dbReference type="NCBIfam" id="TIGR01351">
    <property type="entry name" value="adk"/>
    <property type="match status" value="1"/>
</dbReference>
<keyword evidence="2 8" id="KW-0479">Metal-binding</keyword>
<dbReference type="HAMAP" id="MF_00235">
    <property type="entry name" value="Adenylate_kinase_Adk"/>
    <property type="match status" value="1"/>
</dbReference>
<dbReference type="InterPro" id="IPR033690">
    <property type="entry name" value="Adenylat_kinase_CS"/>
</dbReference>
<evidence type="ECO:0000313" key="12">
    <source>
        <dbReference type="EMBL" id="SDI54104.1"/>
    </source>
</evidence>
<feature type="binding site" evidence="8">
    <location>
        <position position="92"/>
    </location>
    <ligand>
        <name>AMP</name>
        <dbReference type="ChEBI" id="CHEBI:456215"/>
    </ligand>
</feature>
<feature type="binding site" evidence="8">
    <location>
        <begin position="10"/>
        <end position="15"/>
    </location>
    <ligand>
        <name>ATP</name>
        <dbReference type="ChEBI" id="CHEBI:30616"/>
    </ligand>
</feature>
<dbReference type="CDD" id="cd01428">
    <property type="entry name" value="ADK"/>
    <property type="match status" value="1"/>
</dbReference>
<protein>
    <recommendedName>
        <fullName evidence="8 10">Adenylate kinase</fullName>
        <shortName evidence="8">AK</shortName>
        <ecNumber evidence="8 10">2.7.4.3</ecNumber>
    </recommendedName>
    <alternativeName>
        <fullName evidence="8">ATP-AMP transphosphorylase</fullName>
    </alternativeName>
    <alternativeName>
        <fullName evidence="8">ATP:AMP phosphotransferase</fullName>
    </alternativeName>
    <alternativeName>
        <fullName evidence="8">Adenylate monophosphate kinase</fullName>
    </alternativeName>
</protein>
<feature type="binding site" evidence="8">
    <location>
        <position position="171"/>
    </location>
    <ligand>
        <name>AMP</name>
        <dbReference type="ChEBI" id="CHEBI:456215"/>
    </ligand>
</feature>
<dbReference type="EC" id="2.7.4.3" evidence="8 10"/>
<dbReference type="GO" id="GO:0005524">
    <property type="term" value="F:ATP binding"/>
    <property type="evidence" value="ECO:0007669"/>
    <property type="project" value="UniProtKB-UniRule"/>
</dbReference>
<evidence type="ECO:0000256" key="8">
    <source>
        <dbReference type="HAMAP-Rule" id="MF_00235"/>
    </source>
</evidence>
<dbReference type="PANTHER" id="PTHR23359">
    <property type="entry name" value="NUCLEOTIDE KINASE"/>
    <property type="match status" value="1"/>
</dbReference>
<evidence type="ECO:0000256" key="3">
    <source>
        <dbReference type="ARBA" id="ARBA00022727"/>
    </source>
</evidence>
<evidence type="ECO:0000256" key="4">
    <source>
        <dbReference type="ARBA" id="ARBA00022741"/>
    </source>
</evidence>
<reference evidence="12 13" key="1">
    <citation type="submission" date="2016-10" db="EMBL/GenBank/DDBJ databases">
        <authorList>
            <person name="de Groot N.N."/>
        </authorList>
    </citation>
    <scope>NUCLEOTIDE SEQUENCE [LARGE SCALE GENOMIC DNA]</scope>
    <source>
        <strain evidence="12 13">CGMCC 1.5058</strain>
    </source>
</reference>
<comment type="pathway">
    <text evidence="8">Purine metabolism; AMP biosynthesis via salvage pathway; AMP from ADP: step 1/1.</text>
</comment>
<feature type="binding site" evidence="8">
    <location>
        <position position="31"/>
    </location>
    <ligand>
        <name>AMP</name>
        <dbReference type="ChEBI" id="CHEBI:456215"/>
    </ligand>
</feature>
<dbReference type="Gene3D" id="3.40.50.300">
    <property type="entry name" value="P-loop containing nucleotide triphosphate hydrolases"/>
    <property type="match status" value="1"/>
</dbReference>
<keyword evidence="4 8" id="KW-0547">Nucleotide-binding</keyword>
<comment type="subunit">
    <text evidence="8 10">Monomer.</text>
</comment>
<feature type="binding site" evidence="8">
    <location>
        <position position="133"/>
    </location>
    <ligand>
        <name>Zn(2+)</name>
        <dbReference type="ChEBI" id="CHEBI:29105"/>
        <note>structural</note>
    </ligand>
</feature>
<comment type="similarity">
    <text evidence="8 9">Belongs to the adenylate kinase family.</text>
</comment>
<dbReference type="InterPro" id="IPR006259">
    <property type="entry name" value="Adenyl_kin_sub"/>
</dbReference>
<dbReference type="UniPathway" id="UPA00588">
    <property type="reaction ID" value="UER00649"/>
</dbReference>
<dbReference type="Pfam" id="PF00406">
    <property type="entry name" value="ADK"/>
    <property type="match status" value="1"/>
</dbReference>
<keyword evidence="5 8" id="KW-0418">Kinase</keyword>
<dbReference type="FunFam" id="3.40.50.300:FF:000106">
    <property type="entry name" value="Adenylate kinase mitochondrial"/>
    <property type="match status" value="1"/>
</dbReference>
<evidence type="ECO:0000256" key="7">
    <source>
        <dbReference type="ARBA" id="ARBA00022840"/>
    </source>
</evidence>
<dbReference type="AlphaFoldDB" id="A0A1G8LEH8"/>
<dbReference type="GO" id="GO:0044209">
    <property type="term" value="P:AMP salvage"/>
    <property type="evidence" value="ECO:0007669"/>
    <property type="project" value="UniProtKB-UniRule"/>
</dbReference>
<feature type="binding site" evidence="8">
    <location>
        <position position="199"/>
    </location>
    <ligand>
        <name>ATP</name>
        <dbReference type="ChEBI" id="CHEBI:30616"/>
    </ligand>
</feature>
<feature type="binding site" evidence="8">
    <location>
        <position position="150"/>
    </location>
    <ligand>
        <name>Zn(2+)</name>
        <dbReference type="ChEBI" id="CHEBI:29105"/>
        <note>structural</note>
    </ligand>
</feature>
<comment type="caution">
    <text evidence="8">Lacks conserved residue(s) required for the propagation of feature annotation.</text>
</comment>
<accession>A0A1G8LEH8</accession>
<evidence type="ECO:0000256" key="6">
    <source>
        <dbReference type="ARBA" id="ARBA00022833"/>
    </source>
</evidence>
<dbReference type="Pfam" id="PF05191">
    <property type="entry name" value="ADK_lid"/>
    <property type="match status" value="1"/>
</dbReference>
<evidence type="ECO:0000256" key="5">
    <source>
        <dbReference type="ARBA" id="ARBA00022777"/>
    </source>
</evidence>
<keyword evidence="6 8" id="KW-0862">Zinc</keyword>
<dbReference type="InterPro" id="IPR000850">
    <property type="entry name" value="Adenylat/UMP-CMP_kin"/>
</dbReference>